<dbReference type="PANTHER" id="PTHR43280">
    <property type="entry name" value="ARAC-FAMILY TRANSCRIPTIONAL REGULATOR"/>
    <property type="match status" value="1"/>
</dbReference>
<dbReference type="OrthoDB" id="662446at2"/>
<name>A0A167YAZ9_9FLAO</name>
<dbReference type="SMART" id="SM00342">
    <property type="entry name" value="HTH_ARAC"/>
    <property type="match status" value="1"/>
</dbReference>
<dbReference type="InterPro" id="IPR009057">
    <property type="entry name" value="Homeodomain-like_sf"/>
</dbReference>
<keyword evidence="3" id="KW-0804">Transcription</keyword>
<dbReference type="InterPro" id="IPR018060">
    <property type="entry name" value="HTH_AraC"/>
</dbReference>
<accession>A0A167YAZ9</accession>
<comment type="caution">
    <text evidence="5">The sequence shown here is derived from an EMBL/GenBank/DDBJ whole genome shotgun (WGS) entry which is preliminary data.</text>
</comment>
<dbReference type="SUPFAM" id="SSF46689">
    <property type="entry name" value="Homeodomain-like"/>
    <property type="match status" value="1"/>
</dbReference>
<dbReference type="EMBL" id="LVJE01000010">
    <property type="protein sequence ID" value="OAB29199.1"/>
    <property type="molecule type" value="Genomic_DNA"/>
</dbReference>
<feature type="domain" description="HTH araC/xylS-type" evidence="4">
    <location>
        <begin position="166"/>
        <end position="264"/>
    </location>
</feature>
<evidence type="ECO:0000313" key="6">
    <source>
        <dbReference type="Proteomes" id="UP000077164"/>
    </source>
</evidence>
<evidence type="ECO:0000256" key="2">
    <source>
        <dbReference type="ARBA" id="ARBA00023125"/>
    </source>
</evidence>
<dbReference type="PANTHER" id="PTHR43280:SF2">
    <property type="entry name" value="HTH-TYPE TRANSCRIPTIONAL REGULATOR EXSA"/>
    <property type="match status" value="1"/>
</dbReference>
<dbReference type="InterPro" id="IPR046532">
    <property type="entry name" value="DUF6597"/>
</dbReference>
<protein>
    <recommendedName>
        <fullName evidence="4">HTH araC/xylS-type domain-containing protein</fullName>
    </recommendedName>
</protein>
<dbReference type="Proteomes" id="UP000077164">
    <property type="component" value="Unassembled WGS sequence"/>
</dbReference>
<gene>
    <name evidence="5" type="ORF">FBFR_07105</name>
</gene>
<sequence>MKSIIIKPENDLLKKYVQYFLFFKKMDSTPLNYTTFPNNNLCLTIYKQNTIDYVNHSKANNCSINQGDKNFVSRLYAFHKMPFQVDINSCLDQVCIVFYPAALRTFTNESYSDLMNSDSVFEAIFSTKKAFLLEQIFEEDNFVKRSKKLELLLLNNLKNQIPDKLKEGLHFITNHNKENLSVETLAEKLKISDSSLFRLFKNNLGQNPKSYLKTIRFRTILDEIMNGQYSNTEVDYLNQYYDQAHFIHDFKTHTGYSPKSLIDKVSVQQNDLTWIYNKMTCE</sequence>
<evidence type="ECO:0000313" key="5">
    <source>
        <dbReference type="EMBL" id="OAB29199.1"/>
    </source>
</evidence>
<proteinExistence type="predicted"/>
<dbReference type="Pfam" id="PF20240">
    <property type="entry name" value="DUF6597"/>
    <property type="match status" value="1"/>
</dbReference>
<dbReference type="GO" id="GO:0003700">
    <property type="term" value="F:DNA-binding transcription factor activity"/>
    <property type="evidence" value="ECO:0007669"/>
    <property type="project" value="InterPro"/>
</dbReference>
<keyword evidence="1" id="KW-0805">Transcription regulation</keyword>
<keyword evidence="6" id="KW-1185">Reference proteome</keyword>
<dbReference type="AlphaFoldDB" id="A0A167YAZ9"/>
<organism evidence="5 6">
    <name type="scientific">Flavobacterium fryxellicola</name>
    <dbReference type="NCBI Taxonomy" id="249352"/>
    <lineage>
        <taxon>Bacteria</taxon>
        <taxon>Pseudomonadati</taxon>
        <taxon>Bacteroidota</taxon>
        <taxon>Flavobacteriia</taxon>
        <taxon>Flavobacteriales</taxon>
        <taxon>Flavobacteriaceae</taxon>
        <taxon>Flavobacterium</taxon>
    </lineage>
</organism>
<dbReference type="RefSeq" id="WP_066078830.1">
    <property type="nucleotide sequence ID" value="NZ_FRDK01000002.1"/>
</dbReference>
<evidence type="ECO:0000256" key="3">
    <source>
        <dbReference type="ARBA" id="ARBA00023163"/>
    </source>
</evidence>
<dbReference type="GO" id="GO:0043565">
    <property type="term" value="F:sequence-specific DNA binding"/>
    <property type="evidence" value="ECO:0007669"/>
    <property type="project" value="InterPro"/>
</dbReference>
<keyword evidence="2" id="KW-0238">DNA-binding</keyword>
<dbReference type="STRING" id="249352.SAMN05444395_10210"/>
<dbReference type="PROSITE" id="PS01124">
    <property type="entry name" value="HTH_ARAC_FAMILY_2"/>
    <property type="match status" value="1"/>
</dbReference>
<dbReference type="Gene3D" id="1.10.10.60">
    <property type="entry name" value="Homeodomain-like"/>
    <property type="match status" value="1"/>
</dbReference>
<reference evidence="5 6" key="1">
    <citation type="submission" date="2016-03" db="EMBL/GenBank/DDBJ databases">
        <title>Draft genome sequence of Flavobacterium fryxellicola DSM 16209.</title>
        <authorList>
            <person name="Shin S.-K."/>
            <person name="Yi H."/>
        </authorList>
    </citation>
    <scope>NUCLEOTIDE SEQUENCE [LARGE SCALE GENOMIC DNA]</scope>
    <source>
        <strain evidence="5 6">DSM 16209</strain>
    </source>
</reference>
<dbReference type="Pfam" id="PF12833">
    <property type="entry name" value="HTH_18"/>
    <property type="match status" value="1"/>
</dbReference>
<evidence type="ECO:0000259" key="4">
    <source>
        <dbReference type="PROSITE" id="PS01124"/>
    </source>
</evidence>
<evidence type="ECO:0000256" key="1">
    <source>
        <dbReference type="ARBA" id="ARBA00023015"/>
    </source>
</evidence>